<comment type="cofactor">
    <cofactor evidence="1">
        <name>Mg(2+)</name>
        <dbReference type="ChEBI" id="CHEBI:18420"/>
    </cofactor>
</comment>
<evidence type="ECO:0000256" key="9">
    <source>
        <dbReference type="ARBA" id="ARBA00022842"/>
    </source>
</evidence>
<evidence type="ECO:0000256" key="3">
    <source>
        <dbReference type="ARBA" id="ARBA00022555"/>
    </source>
</evidence>
<keyword evidence="5" id="KW-0819">tRNA processing</keyword>
<evidence type="ECO:0000256" key="7">
    <source>
        <dbReference type="ARBA" id="ARBA00022723"/>
    </source>
</evidence>
<dbReference type="SUPFAM" id="SSF81301">
    <property type="entry name" value="Nucleotidyltransferase"/>
    <property type="match status" value="1"/>
</dbReference>
<dbReference type="eggNOG" id="COG0617">
    <property type="taxonomic scope" value="Bacteria"/>
</dbReference>
<dbReference type="InterPro" id="IPR052390">
    <property type="entry name" value="tRNA_nt/polyA_polymerase"/>
</dbReference>
<keyword evidence="6 14" id="KW-0548">Nucleotidyltransferase</keyword>
<evidence type="ECO:0000256" key="2">
    <source>
        <dbReference type="ARBA" id="ARBA00007265"/>
    </source>
</evidence>
<dbReference type="CDD" id="cd05398">
    <property type="entry name" value="NT_ClassII-CCAase"/>
    <property type="match status" value="1"/>
</dbReference>
<dbReference type="KEGG" id="txy:Thexy_1215"/>
<keyword evidence="7" id="KW-0479">Metal-binding</keyword>
<evidence type="ECO:0000256" key="8">
    <source>
        <dbReference type="ARBA" id="ARBA00022741"/>
    </source>
</evidence>
<keyword evidence="4 11" id="KW-0808">Transferase</keyword>
<dbReference type="InterPro" id="IPR032828">
    <property type="entry name" value="PolyA_RNA-bd"/>
</dbReference>
<keyword evidence="10 11" id="KW-0694">RNA-binding</keyword>
<evidence type="ECO:0000256" key="1">
    <source>
        <dbReference type="ARBA" id="ARBA00001946"/>
    </source>
</evidence>
<keyword evidence="8" id="KW-0547">Nucleotide-binding</keyword>
<reference evidence="14" key="1">
    <citation type="submission" date="2011-05" db="EMBL/GenBank/DDBJ databases">
        <title>Complete sequence of Thermoanaerobacterium xylanolyticum LX-11.</title>
        <authorList>
            <consortium name="US DOE Joint Genome Institute"/>
            <person name="Lucas S."/>
            <person name="Han J."/>
            <person name="Lapidus A."/>
            <person name="Cheng J.-F."/>
            <person name="Goodwin L."/>
            <person name="Pitluck S."/>
            <person name="Peters L."/>
            <person name="Mikhailova N."/>
            <person name="Lu M."/>
            <person name="Han C."/>
            <person name="Tapia R."/>
            <person name="Land M."/>
            <person name="Hauser L."/>
            <person name="Kyrpides N."/>
            <person name="Ivanova N."/>
            <person name="Pagani I."/>
            <person name="Hemme C."/>
            <person name="Woyke T."/>
        </authorList>
    </citation>
    <scope>NUCLEOTIDE SEQUENCE</scope>
    <source>
        <strain evidence="14">LX-11</strain>
    </source>
</reference>
<evidence type="ECO:0000256" key="6">
    <source>
        <dbReference type="ARBA" id="ARBA00022695"/>
    </source>
</evidence>
<sequence length="394" mass="45804">MDRDILLILKDMSEKIGVNAYIVGGYVRDKLLNLESDDIDITVEGDGIKFAFMLNEILNGDIEVHDKFETAKIKTRDFELDIVSARKEHYERPGMLPVVQRASLADDIKRRDFTINMLALDVKTNQIIDIYNGADDIKNKLIRVVHDKSFVDDPTRIFRAIRYSGRLGFKIEQHTEWLLRKSISDGDIFNVSADRIMNEIYLILKEKNPEPIVKLMKYYQLDKELFCGIKINTTNLNTSLEKGNTLLYRFLLLFYNATNEDADCLIRKYNLKREYLSGLSDILNIKMNMSNLNENVSIFNTLKDKRIEAISAVHAMEDLNIKQAIEKYYDLAKLKRLEINGDDIKRLGLQPSPIYKEILDKILMDKILGKIKDREDEIKTLLHYVEKVKRGEKI</sequence>
<comment type="similarity">
    <text evidence="2 11">Belongs to the tRNA nucleotidyltransferase/poly(A) polymerase family.</text>
</comment>
<evidence type="ECO:0000256" key="10">
    <source>
        <dbReference type="ARBA" id="ARBA00022884"/>
    </source>
</evidence>
<evidence type="ECO:0000259" key="12">
    <source>
        <dbReference type="Pfam" id="PF01743"/>
    </source>
</evidence>
<dbReference type="STRING" id="858215.Thexy_1215"/>
<dbReference type="PANTHER" id="PTHR47788">
    <property type="entry name" value="POLYA POLYMERASE"/>
    <property type="match status" value="1"/>
</dbReference>
<dbReference type="SUPFAM" id="SSF81891">
    <property type="entry name" value="Poly A polymerase C-terminal region-like"/>
    <property type="match status" value="1"/>
</dbReference>
<dbReference type="GO" id="GO:0046872">
    <property type="term" value="F:metal ion binding"/>
    <property type="evidence" value="ECO:0007669"/>
    <property type="project" value="UniProtKB-KW"/>
</dbReference>
<keyword evidence="3" id="KW-0820">tRNA-binding</keyword>
<dbReference type="Pfam" id="PF01743">
    <property type="entry name" value="PolyA_pol"/>
    <property type="match status" value="1"/>
</dbReference>
<dbReference type="InterPro" id="IPR002646">
    <property type="entry name" value="PolA_pol_head_dom"/>
</dbReference>
<dbReference type="Gene3D" id="3.30.460.10">
    <property type="entry name" value="Beta Polymerase, domain 2"/>
    <property type="match status" value="1"/>
</dbReference>
<evidence type="ECO:0000313" key="14">
    <source>
        <dbReference type="EMBL" id="AEF17248.1"/>
    </source>
</evidence>
<evidence type="ECO:0000256" key="4">
    <source>
        <dbReference type="ARBA" id="ARBA00022679"/>
    </source>
</evidence>
<dbReference type="Gene3D" id="1.10.3090.10">
    <property type="entry name" value="cca-adding enzyme, domain 2"/>
    <property type="match status" value="1"/>
</dbReference>
<proteinExistence type="inferred from homology"/>
<protein>
    <submittedName>
        <fullName evidence="14">Polynucleotide adenylyltransferase region</fullName>
    </submittedName>
</protein>
<organism evidence="14 15">
    <name type="scientific">Thermoanaerobacterium xylanolyticum (strain ATCC 49914 / DSM 7097 / LX-11)</name>
    <dbReference type="NCBI Taxonomy" id="858215"/>
    <lineage>
        <taxon>Bacteria</taxon>
        <taxon>Bacillati</taxon>
        <taxon>Bacillota</taxon>
        <taxon>Clostridia</taxon>
        <taxon>Thermoanaerobacterales</taxon>
        <taxon>Thermoanaerobacteraceae</taxon>
        <taxon>Thermoanaerobacterium</taxon>
    </lineage>
</organism>
<dbReference type="HOGENOM" id="CLU_015961_5_1_9"/>
<evidence type="ECO:0000313" key="15">
    <source>
        <dbReference type="Proteomes" id="UP000007239"/>
    </source>
</evidence>
<dbReference type="AlphaFoldDB" id="F6BLK1"/>
<dbReference type="PANTHER" id="PTHR47788:SF1">
    <property type="entry name" value="A-ADDING TRNA NUCLEOTIDYLTRANSFERASE"/>
    <property type="match status" value="1"/>
</dbReference>
<evidence type="ECO:0000256" key="11">
    <source>
        <dbReference type="RuleBase" id="RU003953"/>
    </source>
</evidence>
<dbReference type="GO" id="GO:0000049">
    <property type="term" value="F:tRNA binding"/>
    <property type="evidence" value="ECO:0007669"/>
    <property type="project" value="UniProtKB-KW"/>
</dbReference>
<keyword evidence="15" id="KW-1185">Reference proteome</keyword>
<dbReference type="GO" id="GO:0016779">
    <property type="term" value="F:nucleotidyltransferase activity"/>
    <property type="evidence" value="ECO:0007669"/>
    <property type="project" value="UniProtKB-KW"/>
</dbReference>
<name>F6BLK1_THEXL</name>
<keyword evidence="9" id="KW-0460">Magnesium</keyword>
<dbReference type="Pfam" id="PF12627">
    <property type="entry name" value="PolyA_pol_RNAbd"/>
    <property type="match status" value="1"/>
</dbReference>
<dbReference type="GO" id="GO:0008033">
    <property type="term" value="P:tRNA processing"/>
    <property type="evidence" value="ECO:0007669"/>
    <property type="project" value="UniProtKB-KW"/>
</dbReference>
<dbReference type="Proteomes" id="UP000007239">
    <property type="component" value="Chromosome"/>
</dbReference>
<evidence type="ECO:0000259" key="13">
    <source>
        <dbReference type="Pfam" id="PF12627"/>
    </source>
</evidence>
<feature type="domain" description="Poly A polymerase head" evidence="12">
    <location>
        <begin position="20"/>
        <end position="143"/>
    </location>
</feature>
<accession>F6BLK1</accession>
<feature type="domain" description="tRNA nucleotidyltransferase/poly(A) polymerase RNA and SrmB- binding" evidence="13">
    <location>
        <begin position="168"/>
        <end position="226"/>
    </location>
</feature>
<gene>
    <name evidence="14" type="ordered locus">Thexy_1215</name>
</gene>
<evidence type="ECO:0000256" key="5">
    <source>
        <dbReference type="ARBA" id="ARBA00022694"/>
    </source>
</evidence>
<dbReference type="GO" id="GO:0000166">
    <property type="term" value="F:nucleotide binding"/>
    <property type="evidence" value="ECO:0007669"/>
    <property type="project" value="UniProtKB-KW"/>
</dbReference>
<dbReference type="InterPro" id="IPR043519">
    <property type="entry name" value="NT_sf"/>
</dbReference>
<dbReference type="EMBL" id="CP002739">
    <property type="protein sequence ID" value="AEF17248.1"/>
    <property type="molecule type" value="Genomic_DNA"/>
</dbReference>